<evidence type="ECO:0000256" key="1">
    <source>
        <dbReference type="SAM" id="MobiDB-lite"/>
    </source>
</evidence>
<name>A0A0P6VSS1_9HYPH</name>
<gene>
    <name evidence="3" type="ORF">ABB55_17370</name>
</gene>
<dbReference type="CDD" id="cd02227">
    <property type="entry name" value="cupin_TM1112-like"/>
    <property type="match status" value="1"/>
</dbReference>
<evidence type="ECO:0000313" key="4">
    <source>
        <dbReference type="Proteomes" id="UP000048984"/>
    </source>
</evidence>
<dbReference type="STRING" id="665126.ABB55_17370"/>
<dbReference type="EMBL" id="LJYW01000001">
    <property type="protein sequence ID" value="KPL53759.1"/>
    <property type="molecule type" value="Genomic_DNA"/>
</dbReference>
<dbReference type="RefSeq" id="WP_054359923.1">
    <property type="nucleotide sequence ID" value="NZ_JAPCYQ010000001.1"/>
</dbReference>
<dbReference type="Pfam" id="PF05899">
    <property type="entry name" value="Cupin_3"/>
    <property type="match status" value="1"/>
</dbReference>
<sequence length="117" mass="13368">MMPDLIDFDSATTEPTRSAPSQDRILAGDPRWRSWIHFAEGDMTGGEWESTPGRWTIAYDKWEFLRILSGRGVLRRDDGHAIALEPGTTAIIRPGFTGVWEVSETMRKHFLVRHREG</sequence>
<dbReference type="Gene3D" id="2.60.120.10">
    <property type="entry name" value="Jelly Rolls"/>
    <property type="match status" value="1"/>
</dbReference>
<dbReference type="AlphaFoldDB" id="A0A0P6VSS1"/>
<evidence type="ECO:0000259" key="2">
    <source>
        <dbReference type="Pfam" id="PF05899"/>
    </source>
</evidence>
<accession>A0A0P6VSS1</accession>
<dbReference type="InterPro" id="IPR011051">
    <property type="entry name" value="RmlC_Cupin_sf"/>
</dbReference>
<reference evidence="3 4" key="1">
    <citation type="submission" date="2015-09" db="EMBL/GenBank/DDBJ databases">
        <authorList>
            <person name="Jackson K.R."/>
            <person name="Lunt B.L."/>
            <person name="Fisher J.N.B."/>
            <person name="Gardner A.V."/>
            <person name="Bailey M.E."/>
            <person name="Deus L.M."/>
            <person name="Earl A.S."/>
            <person name="Gibby P.D."/>
            <person name="Hartmann K.A."/>
            <person name="Liu J.E."/>
            <person name="Manci A.M."/>
            <person name="Nielsen D.A."/>
            <person name="Solomon M.B."/>
            <person name="Breakwell D.P."/>
            <person name="Burnett S.H."/>
            <person name="Grose J.H."/>
        </authorList>
    </citation>
    <scope>NUCLEOTIDE SEQUENCE [LARGE SCALE GENOMIC DNA]</scope>
    <source>
        <strain evidence="3 4">16</strain>
    </source>
</reference>
<dbReference type="SUPFAM" id="SSF51182">
    <property type="entry name" value="RmlC-like cupins"/>
    <property type="match status" value="1"/>
</dbReference>
<organism evidence="3 4">
    <name type="scientific">Prosthecodimorpha hirschii</name>
    <dbReference type="NCBI Taxonomy" id="665126"/>
    <lineage>
        <taxon>Bacteria</taxon>
        <taxon>Pseudomonadati</taxon>
        <taxon>Pseudomonadota</taxon>
        <taxon>Alphaproteobacteria</taxon>
        <taxon>Hyphomicrobiales</taxon>
        <taxon>Ancalomicrobiaceae</taxon>
        <taxon>Prosthecodimorpha</taxon>
    </lineage>
</organism>
<keyword evidence="4" id="KW-1185">Reference proteome</keyword>
<dbReference type="PANTHER" id="PTHR40943:SF1">
    <property type="entry name" value="CYTOPLASMIC PROTEIN"/>
    <property type="match status" value="1"/>
</dbReference>
<dbReference type="PANTHER" id="PTHR40943">
    <property type="entry name" value="CYTOPLASMIC PROTEIN-RELATED"/>
    <property type="match status" value="1"/>
</dbReference>
<protein>
    <recommendedName>
        <fullName evidence="2">(S)-ureidoglycine aminohydrolase cupin domain-containing protein</fullName>
    </recommendedName>
</protein>
<reference evidence="3 4" key="2">
    <citation type="submission" date="2015-10" db="EMBL/GenBank/DDBJ databases">
        <title>Draft Genome Sequence of Prosthecomicrobium hirschii ATCC 27832.</title>
        <authorList>
            <person name="Daniel J."/>
            <person name="Givan S.A."/>
            <person name="Brun Y.V."/>
            <person name="Brown P.J."/>
        </authorList>
    </citation>
    <scope>NUCLEOTIDE SEQUENCE [LARGE SCALE GENOMIC DNA]</scope>
    <source>
        <strain evidence="3 4">16</strain>
    </source>
</reference>
<dbReference type="InterPro" id="IPR014710">
    <property type="entry name" value="RmlC-like_jellyroll"/>
</dbReference>
<feature type="domain" description="(S)-ureidoglycine aminohydrolase cupin" evidence="2">
    <location>
        <begin position="43"/>
        <end position="110"/>
    </location>
</feature>
<dbReference type="InterPro" id="IPR008579">
    <property type="entry name" value="UGlyAH_Cupin_dom"/>
</dbReference>
<feature type="compositionally biased region" description="Polar residues" evidence="1">
    <location>
        <begin position="10"/>
        <end position="21"/>
    </location>
</feature>
<proteinExistence type="predicted"/>
<evidence type="ECO:0000313" key="3">
    <source>
        <dbReference type="EMBL" id="KPL53759.1"/>
    </source>
</evidence>
<comment type="caution">
    <text evidence="3">The sequence shown here is derived from an EMBL/GenBank/DDBJ whole genome shotgun (WGS) entry which is preliminary data.</text>
</comment>
<feature type="region of interest" description="Disordered" evidence="1">
    <location>
        <begin position="1"/>
        <end position="24"/>
    </location>
</feature>
<dbReference type="Proteomes" id="UP000048984">
    <property type="component" value="Unassembled WGS sequence"/>
</dbReference>